<comment type="function">
    <text evidence="13">Unusual broad substrate spectrum amino acid:sodium cotransporter that promotes absorption of the D isomers of essential amino acids. Neutral amino acids are the preferred substrates, especially methionine and phenylalanine.</text>
</comment>
<dbReference type="EMBL" id="CAXLJM020000032">
    <property type="protein sequence ID" value="CAL8100043.1"/>
    <property type="molecule type" value="Genomic_DNA"/>
</dbReference>
<dbReference type="Proteomes" id="UP001642540">
    <property type="component" value="Unassembled WGS sequence"/>
</dbReference>
<dbReference type="PROSITE" id="PS50267">
    <property type="entry name" value="NA_NEUROTRAN_SYMP_3"/>
    <property type="match status" value="1"/>
</dbReference>
<dbReference type="PANTHER" id="PTHR11616">
    <property type="entry name" value="SODIUM/CHLORIDE DEPENDENT TRANSPORTER"/>
    <property type="match status" value="1"/>
</dbReference>
<keyword evidence="6" id="KW-0029">Amino-acid transport</keyword>
<evidence type="ECO:0000256" key="5">
    <source>
        <dbReference type="ARBA" id="ARBA00022847"/>
    </source>
</evidence>
<evidence type="ECO:0000256" key="9">
    <source>
        <dbReference type="ARBA" id="ARBA00023065"/>
    </source>
</evidence>
<comment type="subcellular location">
    <subcellularLocation>
        <location evidence="1">Membrane</location>
        <topology evidence="1">Multi-pass membrane protein</topology>
    </subcellularLocation>
</comment>
<evidence type="ECO:0000313" key="17">
    <source>
        <dbReference type="Proteomes" id="UP001642540"/>
    </source>
</evidence>
<evidence type="ECO:0000256" key="3">
    <source>
        <dbReference type="ARBA" id="ARBA00022448"/>
    </source>
</evidence>
<keyword evidence="9" id="KW-0406">Ion transport</keyword>
<keyword evidence="17" id="KW-1185">Reference proteome</keyword>
<keyword evidence="4 15" id="KW-0812">Transmembrane</keyword>
<reference evidence="16 17" key="1">
    <citation type="submission" date="2024-08" db="EMBL/GenBank/DDBJ databases">
        <authorList>
            <person name="Cucini C."/>
            <person name="Frati F."/>
        </authorList>
    </citation>
    <scope>NUCLEOTIDE SEQUENCE [LARGE SCALE GENOMIC DNA]</scope>
</reference>
<evidence type="ECO:0000256" key="15">
    <source>
        <dbReference type="SAM" id="Phobius"/>
    </source>
</evidence>
<sequence>MQSVDLLLPIQLGLVKYPQAIAKFGWAPQLFAVLFFLMLFTLGIGSATSLAGGIITIICDQFRDWKRWLVTLVVCVIGCSVGLLYLTEGGMLMLDLIDHYGSGFIIYVMVILECGGICYVYGLSNLCHDIEFMLQRKVGVYWRLCWGFIIPVGLLANLLYYLISEPEYQSGPIPYPKIATICGWLLTAFASR</sequence>
<evidence type="ECO:0000256" key="8">
    <source>
        <dbReference type="ARBA" id="ARBA00023053"/>
    </source>
</evidence>
<feature type="transmembrane region" description="Helical" evidence="15">
    <location>
        <begin position="144"/>
        <end position="163"/>
    </location>
</feature>
<evidence type="ECO:0000256" key="1">
    <source>
        <dbReference type="ARBA" id="ARBA00004141"/>
    </source>
</evidence>
<keyword evidence="11" id="KW-0325">Glycoprotein</keyword>
<keyword evidence="5" id="KW-0769">Symport</keyword>
<dbReference type="Pfam" id="PF00209">
    <property type="entry name" value="SNF"/>
    <property type="match status" value="1"/>
</dbReference>
<dbReference type="InterPro" id="IPR000175">
    <property type="entry name" value="Na/ntran_symport"/>
</dbReference>
<evidence type="ECO:0000256" key="10">
    <source>
        <dbReference type="ARBA" id="ARBA00023136"/>
    </source>
</evidence>
<accession>A0ABP1QKN9</accession>
<evidence type="ECO:0000256" key="14">
    <source>
        <dbReference type="ARBA" id="ARBA00040215"/>
    </source>
</evidence>
<name>A0ABP1QKN9_9HEXA</name>
<gene>
    <name evidence="16" type="ORF">ODALV1_LOCUS10422</name>
</gene>
<evidence type="ECO:0000256" key="11">
    <source>
        <dbReference type="ARBA" id="ARBA00023180"/>
    </source>
</evidence>
<protein>
    <recommendedName>
        <fullName evidence="14">Sodium-dependent nutrient amino acid transporter 1</fullName>
    </recommendedName>
</protein>
<dbReference type="PRINTS" id="PR00176">
    <property type="entry name" value="NANEUSMPORT"/>
</dbReference>
<keyword evidence="12" id="KW-0739">Sodium transport</keyword>
<proteinExistence type="inferred from homology"/>
<comment type="caution">
    <text evidence="16">The sequence shown here is derived from an EMBL/GenBank/DDBJ whole genome shotgun (WGS) entry which is preliminary data.</text>
</comment>
<dbReference type="InterPro" id="IPR037272">
    <property type="entry name" value="SNS_sf"/>
</dbReference>
<keyword evidence="7 15" id="KW-1133">Transmembrane helix</keyword>
<dbReference type="PANTHER" id="PTHR11616:SF321">
    <property type="entry name" value="SODIUM-DEPENDENT NUTRIENT AMINO ACID TRANSPORTER 1-RELATED"/>
    <property type="match status" value="1"/>
</dbReference>
<comment type="similarity">
    <text evidence="2">Belongs to the sodium:neurotransmitter symporter (SNF) (TC 2.A.22) family.</text>
</comment>
<feature type="transmembrane region" description="Helical" evidence="15">
    <location>
        <begin position="99"/>
        <end position="123"/>
    </location>
</feature>
<keyword evidence="8" id="KW-0915">Sodium</keyword>
<dbReference type="SUPFAM" id="SSF161070">
    <property type="entry name" value="SNF-like"/>
    <property type="match status" value="1"/>
</dbReference>
<keyword evidence="3" id="KW-0813">Transport</keyword>
<evidence type="ECO:0000256" key="2">
    <source>
        <dbReference type="ARBA" id="ARBA00006459"/>
    </source>
</evidence>
<evidence type="ECO:0000256" key="4">
    <source>
        <dbReference type="ARBA" id="ARBA00022692"/>
    </source>
</evidence>
<feature type="transmembrane region" description="Helical" evidence="15">
    <location>
        <begin position="68"/>
        <end position="87"/>
    </location>
</feature>
<evidence type="ECO:0000256" key="6">
    <source>
        <dbReference type="ARBA" id="ARBA00022970"/>
    </source>
</evidence>
<organism evidence="16 17">
    <name type="scientific">Orchesella dallaii</name>
    <dbReference type="NCBI Taxonomy" id="48710"/>
    <lineage>
        <taxon>Eukaryota</taxon>
        <taxon>Metazoa</taxon>
        <taxon>Ecdysozoa</taxon>
        <taxon>Arthropoda</taxon>
        <taxon>Hexapoda</taxon>
        <taxon>Collembola</taxon>
        <taxon>Entomobryomorpha</taxon>
        <taxon>Entomobryoidea</taxon>
        <taxon>Orchesellidae</taxon>
        <taxon>Orchesellinae</taxon>
        <taxon>Orchesella</taxon>
    </lineage>
</organism>
<evidence type="ECO:0000256" key="13">
    <source>
        <dbReference type="ARBA" id="ARBA00037785"/>
    </source>
</evidence>
<feature type="transmembrane region" description="Helical" evidence="15">
    <location>
        <begin position="30"/>
        <end position="56"/>
    </location>
</feature>
<keyword evidence="10 15" id="KW-0472">Membrane</keyword>
<evidence type="ECO:0000256" key="12">
    <source>
        <dbReference type="ARBA" id="ARBA00023201"/>
    </source>
</evidence>
<evidence type="ECO:0000256" key="7">
    <source>
        <dbReference type="ARBA" id="ARBA00022989"/>
    </source>
</evidence>
<evidence type="ECO:0000313" key="16">
    <source>
        <dbReference type="EMBL" id="CAL8100043.1"/>
    </source>
</evidence>